<evidence type="ECO:0000256" key="1">
    <source>
        <dbReference type="SAM" id="MobiDB-lite"/>
    </source>
</evidence>
<feature type="compositionally biased region" description="Low complexity" evidence="1">
    <location>
        <begin position="23"/>
        <end position="39"/>
    </location>
</feature>
<dbReference type="RefSeq" id="WP_311677249.1">
    <property type="nucleotide sequence ID" value="NZ_JAVRER010000028.1"/>
</dbReference>
<dbReference type="EMBL" id="JAVRER010000028">
    <property type="protein sequence ID" value="MDT0417467.1"/>
    <property type="molecule type" value="Genomic_DNA"/>
</dbReference>
<reference evidence="3" key="1">
    <citation type="submission" date="2023-07" db="EMBL/GenBank/DDBJ databases">
        <title>30 novel species of actinomycetes from the DSMZ collection.</title>
        <authorList>
            <person name="Nouioui I."/>
        </authorList>
    </citation>
    <scope>NUCLEOTIDE SEQUENCE [LARGE SCALE GENOMIC DNA]</scope>
    <source>
        <strain evidence="3">DSM 41982</strain>
    </source>
</reference>
<organism evidence="2 3">
    <name type="scientific">Streptomyces evansiae</name>
    <dbReference type="NCBI Taxonomy" id="3075535"/>
    <lineage>
        <taxon>Bacteria</taxon>
        <taxon>Bacillati</taxon>
        <taxon>Actinomycetota</taxon>
        <taxon>Actinomycetes</taxon>
        <taxon>Kitasatosporales</taxon>
        <taxon>Streptomycetaceae</taxon>
        <taxon>Streptomyces</taxon>
    </lineage>
</organism>
<protein>
    <submittedName>
        <fullName evidence="2">Rv3235 family protein</fullName>
    </submittedName>
</protein>
<proteinExistence type="predicted"/>
<accession>A0ABD5EA43</accession>
<feature type="region of interest" description="Disordered" evidence="1">
    <location>
        <begin position="1"/>
        <end position="54"/>
    </location>
</feature>
<sequence>MPTTESDESPRVPAQRRRRRGATRGPSGPAGRAPAGRAPAGRRRGPVRPGPPQDEWARRLLAALTGHRTPQDLWGLATGTALHHLTTAAPPYRTATPVLRTTRATQVGPGILEASATLEADGRVHAIAFRLEDRGDGVWRCTALELAP</sequence>
<dbReference type="Proteomes" id="UP001183607">
    <property type="component" value="Unassembled WGS sequence"/>
</dbReference>
<dbReference type="AlphaFoldDB" id="A0ABD5EA43"/>
<dbReference type="Pfam" id="PF20060">
    <property type="entry name" value="DUF6459"/>
    <property type="match status" value="1"/>
</dbReference>
<name>A0ABD5EA43_9ACTN</name>
<gene>
    <name evidence="2" type="ORF">RM574_18435</name>
</gene>
<comment type="caution">
    <text evidence="2">The sequence shown here is derived from an EMBL/GenBank/DDBJ whole genome shotgun (WGS) entry which is preliminary data.</text>
</comment>
<evidence type="ECO:0000313" key="2">
    <source>
        <dbReference type="EMBL" id="MDT0417467.1"/>
    </source>
</evidence>
<evidence type="ECO:0000313" key="3">
    <source>
        <dbReference type="Proteomes" id="UP001183607"/>
    </source>
</evidence>
<dbReference type="InterPro" id="IPR045596">
    <property type="entry name" value="DUF6459"/>
</dbReference>